<dbReference type="InterPro" id="IPR017932">
    <property type="entry name" value="GATase_2_dom"/>
</dbReference>
<dbReference type="Gene3D" id="3.60.20.10">
    <property type="entry name" value="Glutamine Phosphoribosylpyrophosphate, subunit 1, domain 1"/>
    <property type="match status" value="1"/>
</dbReference>
<dbReference type="PROSITE" id="PS51278">
    <property type="entry name" value="GATASE_TYPE_2"/>
    <property type="match status" value="1"/>
</dbReference>
<dbReference type="GO" id="GO:0006529">
    <property type="term" value="P:asparagine biosynthetic process"/>
    <property type="evidence" value="ECO:0007669"/>
    <property type="project" value="InterPro"/>
</dbReference>
<dbReference type="InterPro" id="IPR029055">
    <property type="entry name" value="Ntn_hydrolases_N"/>
</dbReference>
<dbReference type="CDD" id="cd00712">
    <property type="entry name" value="AsnB"/>
    <property type="match status" value="1"/>
</dbReference>
<proteinExistence type="inferred from homology"/>
<comment type="similarity">
    <text evidence="1">Belongs to the asparagine synthetase family.</text>
</comment>
<feature type="domain" description="Glutamine amidotransferase type-2" evidence="5">
    <location>
        <begin position="2"/>
        <end position="224"/>
    </location>
</feature>
<keyword evidence="2" id="KW-0547">Nucleotide-binding</keyword>
<dbReference type="CDD" id="cd01991">
    <property type="entry name" value="Asn_synthase_B_C"/>
    <property type="match status" value="1"/>
</dbReference>
<keyword evidence="3" id="KW-0067">ATP-binding</keyword>
<dbReference type="AlphaFoldDB" id="A0A3B0Y2E3"/>
<name>A0A3B0Y2E3_9ZZZZ</name>
<evidence type="ECO:0000256" key="1">
    <source>
        <dbReference type="ARBA" id="ARBA00005752"/>
    </source>
</evidence>
<reference evidence="6" key="1">
    <citation type="submission" date="2018-06" db="EMBL/GenBank/DDBJ databases">
        <authorList>
            <person name="Zhirakovskaya E."/>
        </authorList>
    </citation>
    <scope>NUCLEOTIDE SEQUENCE</scope>
</reference>
<dbReference type="InterPro" id="IPR014729">
    <property type="entry name" value="Rossmann-like_a/b/a_fold"/>
</dbReference>
<evidence type="ECO:0000256" key="2">
    <source>
        <dbReference type="ARBA" id="ARBA00022741"/>
    </source>
</evidence>
<keyword evidence="6" id="KW-0436">Ligase</keyword>
<gene>
    <name evidence="6" type="ORF">MNBD_GAMMA15-1147</name>
</gene>
<dbReference type="EMBL" id="UOFN01000041">
    <property type="protein sequence ID" value="VAW74828.1"/>
    <property type="molecule type" value="Genomic_DNA"/>
</dbReference>
<evidence type="ECO:0000256" key="3">
    <source>
        <dbReference type="ARBA" id="ARBA00022840"/>
    </source>
</evidence>
<dbReference type="PANTHER" id="PTHR43284:SF1">
    <property type="entry name" value="ASPARAGINE SYNTHETASE"/>
    <property type="match status" value="1"/>
</dbReference>
<dbReference type="Pfam" id="PF00733">
    <property type="entry name" value="Asn_synthase"/>
    <property type="match status" value="1"/>
</dbReference>
<evidence type="ECO:0000256" key="4">
    <source>
        <dbReference type="ARBA" id="ARBA00022962"/>
    </source>
</evidence>
<dbReference type="InterPro" id="IPR051786">
    <property type="entry name" value="ASN_synthetase/amidase"/>
</dbReference>
<dbReference type="InterPro" id="IPR001962">
    <property type="entry name" value="Asn_synthase"/>
</dbReference>
<dbReference type="Gene3D" id="3.40.50.620">
    <property type="entry name" value="HUPs"/>
    <property type="match status" value="1"/>
</dbReference>
<dbReference type="GO" id="GO:0004066">
    <property type="term" value="F:asparagine synthase (glutamine-hydrolyzing) activity"/>
    <property type="evidence" value="ECO:0007669"/>
    <property type="project" value="UniProtKB-EC"/>
</dbReference>
<dbReference type="SUPFAM" id="SSF52402">
    <property type="entry name" value="Adenine nucleotide alpha hydrolases-like"/>
    <property type="match status" value="1"/>
</dbReference>
<evidence type="ECO:0000313" key="6">
    <source>
        <dbReference type="EMBL" id="VAW74828.1"/>
    </source>
</evidence>
<dbReference type="EC" id="6.3.5.4" evidence="6"/>
<organism evidence="6">
    <name type="scientific">hydrothermal vent metagenome</name>
    <dbReference type="NCBI Taxonomy" id="652676"/>
    <lineage>
        <taxon>unclassified sequences</taxon>
        <taxon>metagenomes</taxon>
        <taxon>ecological metagenomes</taxon>
    </lineage>
</organism>
<dbReference type="Pfam" id="PF13537">
    <property type="entry name" value="GATase_7"/>
    <property type="match status" value="1"/>
</dbReference>
<accession>A0A3B0Y2E3</accession>
<dbReference type="InterPro" id="IPR006426">
    <property type="entry name" value="Asn_synth_AEB"/>
</dbReference>
<dbReference type="InterPro" id="IPR033738">
    <property type="entry name" value="AsnB_N"/>
</dbReference>
<evidence type="ECO:0000259" key="5">
    <source>
        <dbReference type="PROSITE" id="PS51278"/>
    </source>
</evidence>
<dbReference type="SUPFAM" id="SSF56235">
    <property type="entry name" value="N-terminal nucleophile aminohydrolases (Ntn hydrolases)"/>
    <property type="match status" value="1"/>
</dbReference>
<sequence length="627" mass="71368">MCGISGFVNFDGTHLERNQFLRVSDSLSHRGPDGHGCLLGDHKSGSMGLNHGDLGLAHNRLAIIDLSDNALQPMTDADQKLVLVFNGEIYNYKDLRNELSTLGHRFRTTSDTETILYAYKQWGIACLSRLEGMFGFALWDKEKRMMFVARDRLGIKPVYYYSKGQRFAVASELKALLKFPYIDRKINLNAASDFFETRYILAPNSIIQDIYKLEPGNYLEIDSHGVSQNVYWETPGYSESYLDGSEDSLVKNLDKILNNAVEQHLVSDVPVGSFLSGGIDSSLITAIAQKHSDKKIKTFTIGFDDSNYNEAPFASKIADYLGTEHHEHYISESDVLLTVEQLYKHYDEPFGDSSAMPMLCLSRLSSNLFKTVLSGDGGDELFHGYRWFKQIEKSRKFFKIPSAIRKILFNKLSTSIRKYNTLSGLREDKFSRLISQKQSVFPDWKRKALIGNAHGKYGDILDDIFSVTPKSQLELYEKLGILGLKTWLPDEFMVKADRASMAFGLEIRVPILDHKVVEYAMKIDPSLKTKNNSGKHILKEVLGKYVPKDLYEREKKGFSVPLAKWLKTSLNPMMHDTLSRENIERHGIINSSYASKLVDDFENRPNIEAGPLWLLLNFQLWCDEYLA</sequence>
<protein>
    <submittedName>
        <fullName evidence="6">Asparagine synthetase [glutamine-hydrolyzing]</fullName>
        <ecNumber evidence="6">6.3.5.4</ecNumber>
    </submittedName>
</protein>
<dbReference type="GO" id="GO:0005524">
    <property type="term" value="F:ATP binding"/>
    <property type="evidence" value="ECO:0007669"/>
    <property type="project" value="UniProtKB-KW"/>
</dbReference>
<keyword evidence="4" id="KW-0315">Glutamine amidotransferase</keyword>
<dbReference type="NCBIfam" id="TIGR01536">
    <property type="entry name" value="asn_synth_AEB"/>
    <property type="match status" value="1"/>
</dbReference>
<dbReference type="PIRSF" id="PIRSF001589">
    <property type="entry name" value="Asn_synthetase_glu-h"/>
    <property type="match status" value="1"/>
</dbReference>
<dbReference type="PANTHER" id="PTHR43284">
    <property type="entry name" value="ASPARAGINE SYNTHETASE (GLUTAMINE-HYDROLYZING)"/>
    <property type="match status" value="1"/>
</dbReference>
<dbReference type="GO" id="GO:0005829">
    <property type="term" value="C:cytosol"/>
    <property type="evidence" value="ECO:0007669"/>
    <property type="project" value="TreeGrafter"/>
</dbReference>